<evidence type="ECO:0000256" key="2">
    <source>
        <dbReference type="ARBA" id="ARBA00022527"/>
    </source>
</evidence>
<dbReference type="PROSITE" id="PS50143">
    <property type="entry name" value="BIR_REPEAT_2"/>
    <property type="match status" value="2"/>
</dbReference>
<evidence type="ECO:0000256" key="5">
    <source>
        <dbReference type="ARBA" id="ARBA00022777"/>
    </source>
</evidence>
<dbReference type="SMART" id="SM00220">
    <property type="entry name" value="S_TKc"/>
    <property type="match status" value="1"/>
</dbReference>
<feature type="domain" description="Protein kinase" evidence="11">
    <location>
        <begin position="475"/>
        <end position="677"/>
    </location>
</feature>
<dbReference type="CDD" id="cd00180">
    <property type="entry name" value="PKc"/>
    <property type="match status" value="1"/>
</dbReference>
<comment type="catalytic activity">
    <reaction evidence="10">
        <text>L-seryl-[protein] + ATP = O-phospho-L-seryl-[protein] + ADP + H(+)</text>
        <dbReference type="Rhea" id="RHEA:17989"/>
        <dbReference type="Rhea" id="RHEA-COMP:9863"/>
        <dbReference type="Rhea" id="RHEA-COMP:11604"/>
        <dbReference type="ChEBI" id="CHEBI:15378"/>
        <dbReference type="ChEBI" id="CHEBI:29999"/>
        <dbReference type="ChEBI" id="CHEBI:30616"/>
        <dbReference type="ChEBI" id="CHEBI:83421"/>
        <dbReference type="ChEBI" id="CHEBI:456216"/>
        <dbReference type="EC" id="2.7.11.1"/>
    </reaction>
    <physiologicalReaction direction="left-to-right" evidence="10">
        <dbReference type="Rhea" id="RHEA:17990"/>
    </physiologicalReaction>
</comment>
<comment type="catalytic activity">
    <reaction evidence="9">
        <text>L-threonyl-[protein] + ATP = O-phospho-L-threonyl-[protein] + ADP + H(+)</text>
        <dbReference type="Rhea" id="RHEA:46608"/>
        <dbReference type="Rhea" id="RHEA-COMP:11060"/>
        <dbReference type="Rhea" id="RHEA-COMP:11605"/>
        <dbReference type="ChEBI" id="CHEBI:15378"/>
        <dbReference type="ChEBI" id="CHEBI:30013"/>
        <dbReference type="ChEBI" id="CHEBI:30616"/>
        <dbReference type="ChEBI" id="CHEBI:61977"/>
        <dbReference type="ChEBI" id="CHEBI:456216"/>
        <dbReference type="EC" id="2.7.11.1"/>
    </reaction>
    <physiologicalReaction direction="left-to-right" evidence="9">
        <dbReference type="Rhea" id="RHEA:46609"/>
    </physiologicalReaction>
</comment>
<proteinExistence type="inferred from homology"/>
<dbReference type="GO" id="GO:0017148">
    <property type="term" value="P:negative regulation of translation"/>
    <property type="evidence" value="ECO:0007669"/>
    <property type="project" value="UniProtKB-KW"/>
</dbReference>
<dbReference type="CDD" id="cd00022">
    <property type="entry name" value="BIR"/>
    <property type="match status" value="2"/>
</dbReference>
<evidence type="ECO:0000256" key="7">
    <source>
        <dbReference type="ARBA" id="ARBA00023193"/>
    </source>
</evidence>
<protein>
    <recommendedName>
        <fullName evidence="1">non-specific serine/threonine protein kinase</fullName>
        <ecNumber evidence="1">2.7.11.1</ecNumber>
    </recommendedName>
</protein>
<dbReference type="Pfam" id="PF00069">
    <property type="entry name" value="Pkinase"/>
    <property type="match status" value="2"/>
</dbReference>
<dbReference type="GO" id="GO:0005737">
    <property type="term" value="C:cytoplasm"/>
    <property type="evidence" value="ECO:0007669"/>
    <property type="project" value="TreeGrafter"/>
</dbReference>
<dbReference type="Pfam" id="PF00653">
    <property type="entry name" value="BIR"/>
    <property type="match status" value="2"/>
</dbReference>
<dbReference type="InterPro" id="IPR050339">
    <property type="entry name" value="CC_SR_Kinase"/>
</dbReference>
<dbReference type="EMBL" id="CAJPIZ010000064">
    <property type="protein sequence ID" value="CAG2100266.1"/>
    <property type="molecule type" value="Genomic_DNA"/>
</dbReference>
<dbReference type="OrthoDB" id="6499484at2759"/>
<dbReference type="InterPro" id="IPR008271">
    <property type="entry name" value="Ser/Thr_kinase_AS"/>
</dbReference>
<evidence type="ECO:0000313" key="13">
    <source>
        <dbReference type="Proteomes" id="UP000759131"/>
    </source>
</evidence>
<sequence>MSLGGFGTVFKVKHRLDDKIFAVKRVQFKDFNEEDKQKVLKEAKMLSKLDSNFVVKFYYSWIESNYLYIQMEYCSQNLKQIIDEKAIVFERQPEDPMNIFEYFICCEIFKEVLECVQYIHESNPPVIHRDLNPRDILITINNNNNRFIKLGDFGLATDHDMPSMSHTGNVGRPGYMAPEIHFISNYTTKVDIYSLALIAHHLFDLFKIEHQMEKYNITMLSTNIKKLYEIIEQMLEPIPGKRPTSAQILQCFNQWYIDKSLITGDNTYNDILQNIISGKTNTTPANTSTDWVDDFYSRMRCERTRLGTYHVPGHDWPNANVTPGDLASAGFFYTLTDDMVECAFCGLGINEWVPGDRPLDQHRIHSPLCPFITGNDMSNLPISNDHDGFIIPHPSLTPDIPDDINSNFGFNSARVNIPGLGVAVNQHIPGSGTSGKRHVPGAGQLDYTDIDVRMKSYVCNGWDLSIPVPIDRLSAAGFYYLGRSDWVKCFCCGGKARDWSPGDNPWVEHEKMYPDCHEDKKQTILKEVKCLAKLDSEYVVKYYHSWLESNHLFIQMEFCSQSLKSVLKDKPNVFGRQPNEAMNILCEIFKELLECVEYLHESNPPLIHRDLKPDNILIKHNVRNNRFVKLCDFGLATDHMISSMSLTAGVGTSQYMAIETYQRRYTTKSDIYSLGSY</sequence>
<keyword evidence="7" id="KW-0652">Protein synthesis inhibitor</keyword>
<dbReference type="PROSITE" id="PS00108">
    <property type="entry name" value="PROTEIN_KINASE_ST"/>
    <property type="match status" value="1"/>
</dbReference>
<dbReference type="Gene3D" id="3.30.200.20">
    <property type="entry name" value="Phosphorylase Kinase, domain 1"/>
    <property type="match status" value="2"/>
</dbReference>
<keyword evidence="2" id="KW-0723">Serine/threonine-protein kinase</keyword>
<keyword evidence="3" id="KW-0808">Transferase</keyword>
<evidence type="ECO:0000256" key="6">
    <source>
        <dbReference type="ARBA" id="ARBA00022840"/>
    </source>
</evidence>
<name>A0A7R9PTL6_9ACAR</name>
<keyword evidence="13" id="KW-1185">Reference proteome</keyword>
<gene>
    <name evidence="12" type="ORF">OSB1V03_LOCUS334</name>
</gene>
<keyword evidence="5" id="KW-0418">Kinase</keyword>
<dbReference type="SUPFAM" id="SSF56112">
    <property type="entry name" value="Protein kinase-like (PK-like)"/>
    <property type="match status" value="2"/>
</dbReference>
<dbReference type="SMART" id="SM00238">
    <property type="entry name" value="BIR"/>
    <property type="match status" value="2"/>
</dbReference>
<evidence type="ECO:0000256" key="9">
    <source>
        <dbReference type="ARBA" id="ARBA00048659"/>
    </source>
</evidence>
<dbReference type="GO" id="GO:0005524">
    <property type="term" value="F:ATP binding"/>
    <property type="evidence" value="ECO:0007669"/>
    <property type="project" value="UniProtKB-KW"/>
</dbReference>
<dbReference type="EC" id="2.7.11.1" evidence="1"/>
<dbReference type="GO" id="GO:0005634">
    <property type="term" value="C:nucleus"/>
    <property type="evidence" value="ECO:0007669"/>
    <property type="project" value="TreeGrafter"/>
</dbReference>
<evidence type="ECO:0000256" key="10">
    <source>
        <dbReference type="ARBA" id="ARBA00048977"/>
    </source>
</evidence>
<evidence type="ECO:0000256" key="3">
    <source>
        <dbReference type="ARBA" id="ARBA00022679"/>
    </source>
</evidence>
<dbReference type="GO" id="GO:0004694">
    <property type="term" value="F:eukaryotic translation initiation factor 2alpha kinase activity"/>
    <property type="evidence" value="ECO:0007669"/>
    <property type="project" value="TreeGrafter"/>
</dbReference>
<comment type="similarity">
    <text evidence="8">Belongs to the protein kinase superfamily. Ser/Thr protein kinase family. GCN2 subfamily.</text>
</comment>
<keyword evidence="6" id="KW-0067">ATP-binding</keyword>
<accession>A0A7R9PTL6</accession>
<dbReference type="SUPFAM" id="SSF57924">
    <property type="entry name" value="Inhibitor of apoptosis (IAP) repeat"/>
    <property type="match status" value="2"/>
</dbReference>
<dbReference type="PANTHER" id="PTHR11042:SF160">
    <property type="entry name" value="EUKARYOTIC TRANSLATION INITIATION FACTOR 2-ALPHA KINASE 1"/>
    <property type="match status" value="1"/>
</dbReference>
<evidence type="ECO:0000256" key="1">
    <source>
        <dbReference type="ARBA" id="ARBA00012513"/>
    </source>
</evidence>
<dbReference type="AlphaFoldDB" id="A0A7R9PTL6"/>
<keyword evidence="4" id="KW-0547">Nucleotide-binding</keyword>
<dbReference type="Gene3D" id="1.10.510.10">
    <property type="entry name" value="Transferase(Phosphotransferase) domain 1"/>
    <property type="match status" value="2"/>
</dbReference>
<dbReference type="InterPro" id="IPR011009">
    <property type="entry name" value="Kinase-like_dom_sf"/>
</dbReference>
<feature type="domain" description="Protein kinase" evidence="11">
    <location>
        <begin position="1"/>
        <end position="256"/>
    </location>
</feature>
<dbReference type="Proteomes" id="UP000759131">
    <property type="component" value="Unassembled WGS sequence"/>
</dbReference>
<organism evidence="12">
    <name type="scientific">Medioppia subpectinata</name>
    <dbReference type="NCBI Taxonomy" id="1979941"/>
    <lineage>
        <taxon>Eukaryota</taxon>
        <taxon>Metazoa</taxon>
        <taxon>Ecdysozoa</taxon>
        <taxon>Arthropoda</taxon>
        <taxon>Chelicerata</taxon>
        <taxon>Arachnida</taxon>
        <taxon>Acari</taxon>
        <taxon>Acariformes</taxon>
        <taxon>Sarcoptiformes</taxon>
        <taxon>Oribatida</taxon>
        <taxon>Brachypylina</taxon>
        <taxon>Oppioidea</taxon>
        <taxon>Oppiidae</taxon>
        <taxon>Medioppia</taxon>
    </lineage>
</organism>
<evidence type="ECO:0000313" key="12">
    <source>
        <dbReference type="EMBL" id="CAD7619836.1"/>
    </source>
</evidence>
<dbReference type="InterPro" id="IPR000719">
    <property type="entry name" value="Prot_kinase_dom"/>
</dbReference>
<reference evidence="12" key="1">
    <citation type="submission" date="2020-11" db="EMBL/GenBank/DDBJ databases">
        <authorList>
            <person name="Tran Van P."/>
        </authorList>
    </citation>
    <scope>NUCLEOTIDE SEQUENCE</scope>
</reference>
<evidence type="ECO:0000256" key="8">
    <source>
        <dbReference type="ARBA" id="ARBA00037982"/>
    </source>
</evidence>
<dbReference type="InterPro" id="IPR001370">
    <property type="entry name" value="BIR_rpt"/>
</dbReference>
<evidence type="ECO:0000259" key="11">
    <source>
        <dbReference type="PROSITE" id="PS50011"/>
    </source>
</evidence>
<dbReference type="EMBL" id="OC854639">
    <property type="protein sequence ID" value="CAD7619836.1"/>
    <property type="molecule type" value="Genomic_DNA"/>
</dbReference>
<dbReference type="Gene3D" id="1.10.1170.10">
    <property type="entry name" value="Inhibitor Of Apoptosis Protein (2mihbC-IAP-1), Chain A"/>
    <property type="match status" value="2"/>
</dbReference>
<evidence type="ECO:0000256" key="4">
    <source>
        <dbReference type="ARBA" id="ARBA00022741"/>
    </source>
</evidence>
<dbReference type="PANTHER" id="PTHR11042">
    <property type="entry name" value="EUKARYOTIC TRANSLATION INITIATION FACTOR 2-ALPHA KINASE EIF2-ALPHA KINASE -RELATED"/>
    <property type="match status" value="1"/>
</dbReference>
<dbReference type="PROSITE" id="PS50011">
    <property type="entry name" value="PROTEIN_KINASE_DOM"/>
    <property type="match status" value="2"/>
</dbReference>